<feature type="transmembrane region" description="Helical" evidence="2">
    <location>
        <begin position="28"/>
        <end position="47"/>
    </location>
</feature>
<organism evidence="3 4">
    <name type="scientific">Zasmidium cellare</name>
    <name type="common">Wine cellar mold</name>
    <name type="synonym">Racodium cellare</name>
    <dbReference type="NCBI Taxonomy" id="395010"/>
    <lineage>
        <taxon>Eukaryota</taxon>
        <taxon>Fungi</taxon>
        <taxon>Dikarya</taxon>
        <taxon>Ascomycota</taxon>
        <taxon>Pezizomycotina</taxon>
        <taxon>Dothideomycetes</taxon>
        <taxon>Dothideomycetidae</taxon>
        <taxon>Mycosphaerellales</taxon>
        <taxon>Mycosphaerellaceae</taxon>
        <taxon>Zasmidium</taxon>
    </lineage>
</organism>
<comment type="caution">
    <text evidence="3">The sequence shown here is derived from an EMBL/GenBank/DDBJ whole genome shotgun (WGS) entry which is preliminary data.</text>
</comment>
<keyword evidence="4" id="KW-1185">Reference proteome</keyword>
<feature type="region of interest" description="Disordered" evidence="1">
    <location>
        <begin position="55"/>
        <end position="77"/>
    </location>
</feature>
<name>A0ABR0DWT8_ZASCE</name>
<evidence type="ECO:0000256" key="2">
    <source>
        <dbReference type="SAM" id="Phobius"/>
    </source>
</evidence>
<evidence type="ECO:0000313" key="3">
    <source>
        <dbReference type="EMBL" id="KAK4493653.1"/>
    </source>
</evidence>
<proteinExistence type="predicted"/>
<feature type="compositionally biased region" description="Pro residues" evidence="1">
    <location>
        <begin position="1"/>
        <end position="11"/>
    </location>
</feature>
<keyword evidence="2" id="KW-0472">Membrane</keyword>
<gene>
    <name evidence="3" type="ORF">PRZ48_014838</name>
</gene>
<evidence type="ECO:0000313" key="4">
    <source>
        <dbReference type="Proteomes" id="UP001305779"/>
    </source>
</evidence>
<dbReference type="EMBL" id="JAXOVC010000015">
    <property type="protein sequence ID" value="KAK4493653.1"/>
    <property type="molecule type" value="Genomic_DNA"/>
</dbReference>
<accession>A0ABR0DWT8</accession>
<keyword evidence="2" id="KW-0812">Transmembrane</keyword>
<feature type="transmembrane region" description="Helical" evidence="2">
    <location>
        <begin position="197"/>
        <end position="217"/>
    </location>
</feature>
<protein>
    <recommendedName>
        <fullName evidence="5">Transmembrane protein</fullName>
    </recommendedName>
</protein>
<reference evidence="3 4" key="1">
    <citation type="journal article" date="2023" name="G3 (Bethesda)">
        <title>A chromosome-level genome assembly of Zasmidium syzygii isolated from banana leaves.</title>
        <authorList>
            <person name="van Westerhoven A.C."/>
            <person name="Mehrabi R."/>
            <person name="Talebi R."/>
            <person name="Steentjes M.B.F."/>
            <person name="Corcolon B."/>
            <person name="Chong P.A."/>
            <person name="Kema G.H.J."/>
            <person name="Seidl M.F."/>
        </authorList>
    </citation>
    <scope>NUCLEOTIDE SEQUENCE [LARGE SCALE GENOMIC DNA]</scope>
    <source>
        <strain evidence="3 4">P124</strain>
    </source>
</reference>
<sequence length="237" mass="27478">MSLPDLTPPPNSSNSTGPPYHNNDDKPVYIMFSILLAMVGIITLATWDCNRRSKKARRLEQNTPATTRRQPEPQPVGVELLPRYQEPEVPPPAYSAGRERIFCNFQPLAEIYFTQPTNTGGQNFKRQQSFTPINSMNLITAITIDAHLLFLWTLFLLGKDLLEFCRIVWVGQARRHRVSVYVVGFRRSSMRRWKRTFFRHCALLVACWARTLVMWLATKKEDDEVLKSRDGLVIQRW</sequence>
<evidence type="ECO:0008006" key="5">
    <source>
        <dbReference type="Google" id="ProtNLM"/>
    </source>
</evidence>
<keyword evidence="2" id="KW-1133">Transmembrane helix</keyword>
<feature type="region of interest" description="Disordered" evidence="1">
    <location>
        <begin position="1"/>
        <end position="22"/>
    </location>
</feature>
<dbReference type="Proteomes" id="UP001305779">
    <property type="component" value="Unassembled WGS sequence"/>
</dbReference>
<evidence type="ECO:0000256" key="1">
    <source>
        <dbReference type="SAM" id="MobiDB-lite"/>
    </source>
</evidence>